<evidence type="ECO:0000256" key="1">
    <source>
        <dbReference type="ARBA" id="ARBA00004123"/>
    </source>
</evidence>
<reference evidence="13 14" key="1">
    <citation type="journal article" date="2023" name="Proc. Natl. Acad. Sci. U.S.A.">
        <title>A global phylogenomic analysis of the shiitake genus Lentinula.</title>
        <authorList>
            <person name="Sierra-Patev S."/>
            <person name="Min B."/>
            <person name="Naranjo-Ortiz M."/>
            <person name="Looney B."/>
            <person name="Konkel Z."/>
            <person name="Slot J.C."/>
            <person name="Sakamoto Y."/>
            <person name="Steenwyk J.L."/>
            <person name="Rokas A."/>
            <person name="Carro J."/>
            <person name="Camarero S."/>
            <person name="Ferreira P."/>
            <person name="Molpeceres G."/>
            <person name="Ruiz-Duenas F.J."/>
            <person name="Serrano A."/>
            <person name="Henrissat B."/>
            <person name="Drula E."/>
            <person name="Hughes K.W."/>
            <person name="Mata J.L."/>
            <person name="Ishikawa N.K."/>
            <person name="Vargas-Isla R."/>
            <person name="Ushijima S."/>
            <person name="Smith C.A."/>
            <person name="Donoghue J."/>
            <person name="Ahrendt S."/>
            <person name="Andreopoulos W."/>
            <person name="He G."/>
            <person name="LaButti K."/>
            <person name="Lipzen A."/>
            <person name="Ng V."/>
            <person name="Riley R."/>
            <person name="Sandor L."/>
            <person name="Barry K."/>
            <person name="Martinez A.T."/>
            <person name="Xiao Y."/>
            <person name="Gibbons J.G."/>
            <person name="Terashima K."/>
            <person name="Grigoriev I.V."/>
            <person name="Hibbett D."/>
        </authorList>
    </citation>
    <scope>NUCLEOTIDE SEQUENCE [LARGE SCALE GENOMIC DNA]</scope>
    <source>
        <strain evidence="13 14">TFB7810</strain>
    </source>
</reference>
<dbReference type="AlphaFoldDB" id="A0A9W8TT11"/>
<keyword evidence="5" id="KW-0862">Zinc</keyword>
<dbReference type="InterPro" id="IPR036236">
    <property type="entry name" value="Znf_C2H2_sf"/>
</dbReference>
<dbReference type="GO" id="GO:0000981">
    <property type="term" value="F:DNA-binding transcription factor activity, RNA polymerase II-specific"/>
    <property type="evidence" value="ECO:0007669"/>
    <property type="project" value="TreeGrafter"/>
</dbReference>
<evidence type="ECO:0000256" key="10">
    <source>
        <dbReference type="PROSITE-ProRule" id="PRU00042"/>
    </source>
</evidence>
<dbReference type="GO" id="GO:0000978">
    <property type="term" value="F:RNA polymerase II cis-regulatory region sequence-specific DNA binding"/>
    <property type="evidence" value="ECO:0007669"/>
    <property type="project" value="TreeGrafter"/>
</dbReference>
<evidence type="ECO:0000256" key="8">
    <source>
        <dbReference type="ARBA" id="ARBA00023163"/>
    </source>
</evidence>
<keyword evidence="9" id="KW-0539">Nucleus</keyword>
<keyword evidence="8" id="KW-0804">Transcription</keyword>
<dbReference type="InterPro" id="IPR013087">
    <property type="entry name" value="Znf_C2H2_type"/>
</dbReference>
<accession>A0A9W8TT11</accession>
<dbReference type="GO" id="GO:0000785">
    <property type="term" value="C:chromatin"/>
    <property type="evidence" value="ECO:0007669"/>
    <property type="project" value="TreeGrafter"/>
</dbReference>
<sequence>MIEDWVHQKCFLLLRRIVADSSYIPCLRIHGHLHLFRIENIARMIYHSLQFRSYVVTADRLDGDMLAPTYNRTYDLRQWRTSPSTHTYGSGHLSNSRMRHAEALPLGSEHRLSQTMFPEDNSQRKLPTPNSQMGSSREAMRTILNPVQIPPTGSYRPDANRSLLATPPNHHVDPHPSGHEYSLYSPYTPGTDQRSSSSATPTTTVPFTRDRKTFDIDSESSNAHQWPEQNQETLSRGKLNYVCEYCGKAFLRPSALKTHVISHTGDQDFACTEDGCSRRFGVRSNMLRHVRLVHRNLRYSSGEQLSQDEWESGDASRRP</sequence>
<keyword evidence="3" id="KW-0677">Repeat</keyword>
<evidence type="ECO:0000256" key="6">
    <source>
        <dbReference type="ARBA" id="ARBA00023015"/>
    </source>
</evidence>
<evidence type="ECO:0000313" key="13">
    <source>
        <dbReference type="EMBL" id="KAJ3739077.1"/>
    </source>
</evidence>
<dbReference type="GO" id="GO:0005667">
    <property type="term" value="C:transcription regulator complex"/>
    <property type="evidence" value="ECO:0007669"/>
    <property type="project" value="TreeGrafter"/>
</dbReference>
<dbReference type="EMBL" id="JANVFU010000020">
    <property type="protein sequence ID" value="KAJ3739077.1"/>
    <property type="molecule type" value="Genomic_DNA"/>
</dbReference>
<gene>
    <name evidence="13" type="ORF">DFH05DRAFT_715385</name>
</gene>
<evidence type="ECO:0000256" key="4">
    <source>
        <dbReference type="ARBA" id="ARBA00022771"/>
    </source>
</evidence>
<comment type="subcellular location">
    <subcellularLocation>
        <location evidence="1">Nucleus</location>
    </subcellularLocation>
</comment>
<evidence type="ECO:0000259" key="12">
    <source>
        <dbReference type="PROSITE" id="PS50157"/>
    </source>
</evidence>
<evidence type="ECO:0000256" key="11">
    <source>
        <dbReference type="SAM" id="MobiDB-lite"/>
    </source>
</evidence>
<feature type="compositionally biased region" description="Low complexity" evidence="11">
    <location>
        <begin position="195"/>
        <end position="204"/>
    </location>
</feature>
<feature type="compositionally biased region" description="Polar residues" evidence="11">
    <location>
        <begin position="124"/>
        <end position="135"/>
    </location>
</feature>
<keyword evidence="14" id="KW-1185">Reference proteome</keyword>
<feature type="domain" description="C2H2-type" evidence="12">
    <location>
        <begin position="269"/>
        <end position="299"/>
    </location>
</feature>
<dbReference type="PANTHER" id="PTHR14003:SF19">
    <property type="entry name" value="YY2 TRANSCRIPTION FACTOR"/>
    <property type="match status" value="1"/>
</dbReference>
<keyword evidence="6" id="KW-0805">Transcription regulation</keyword>
<feature type="domain" description="C2H2-type" evidence="12">
    <location>
        <begin position="241"/>
        <end position="268"/>
    </location>
</feature>
<evidence type="ECO:0000313" key="14">
    <source>
        <dbReference type="Proteomes" id="UP001142393"/>
    </source>
</evidence>
<dbReference type="SUPFAM" id="SSF57667">
    <property type="entry name" value="beta-beta-alpha zinc fingers"/>
    <property type="match status" value="1"/>
</dbReference>
<evidence type="ECO:0000256" key="7">
    <source>
        <dbReference type="ARBA" id="ARBA00023125"/>
    </source>
</evidence>
<dbReference type="PROSITE" id="PS00028">
    <property type="entry name" value="ZINC_FINGER_C2H2_1"/>
    <property type="match status" value="2"/>
</dbReference>
<dbReference type="GO" id="GO:0031519">
    <property type="term" value="C:PcG protein complex"/>
    <property type="evidence" value="ECO:0007669"/>
    <property type="project" value="TreeGrafter"/>
</dbReference>
<feature type="region of interest" description="Disordered" evidence="11">
    <location>
        <begin position="116"/>
        <end position="210"/>
    </location>
</feature>
<evidence type="ECO:0000256" key="3">
    <source>
        <dbReference type="ARBA" id="ARBA00022737"/>
    </source>
</evidence>
<dbReference type="PANTHER" id="PTHR14003">
    <property type="entry name" value="TRANSCRIPTIONAL REPRESSOR PROTEIN YY"/>
    <property type="match status" value="1"/>
</dbReference>
<dbReference type="FunFam" id="3.30.160.60:FF:001228">
    <property type="entry name" value="Zinc finger protein 236"/>
    <property type="match status" value="1"/>
</dbReference>
<dbReference type="GO" id="GO:0008270">
    <property type="term" value="F:zinc ion binding"/>
    <property type="evidence" value="ECO:0007669"/>
    <property type="project" value="UniProtKB-KW"/>
</dbReference>
<dbReference type="Proteomes" id="UP001142393">
    <property type="component" value="Unassembled WGS sequence"/>
</dbReference>
<evidence type="ECO:0000256" key="5">
    <source>
        <dbReference type="ARBA" id="ARBA00022833"/>
    </source>
</evidence>
<evidence type="ECO:0000256" key="9">
    <source>
        <dbReference type="ARBA" id="ARBA00023242"/>
    </source>
</evidence>
<organism evidence="13 14">
    <name type="scientific">Lentinula detonsa</name>
    <dbReference type="NCBI Taxonomy" id="2804962"/>
    <lineage>
        <taxon>Eukaryota</taxon>
        <taxon>Fungi</taxon>
        <taxon>Dikarya</taxon>
        <taxon>Basidiomycota</taxon>
        <taxon>Agaricomycotina</taxon>
        <taxon>Agaricomycetes</taxon>
        <taxon>Agaricomycetidae</taxon>
        <taxon>Agaricales</taxon>
        <taxon>Marasmiineae</taxon>
        <taxon>Omphalotaceae</taxon>
        <taxon>Lentinula</taxon>
    </lineage>
</organism>
<dbReference type="SMART" id="SM00355">
    <property type="entry name" value="ZnF_C2H2"/>
    <property type="match status" value="2"/>
</dbReference>
<protein>
    <recommendedName>
        <fullName evidence="12">C2H2-type domain-containing protein</fullName>
    </recommendedName>
</protein>
<comment type="caution">
    <text evidence="13">The sequence shown here is derived from an EMBL/GenBank/DDBJ whole genome shotgun (WGS) entry which is preliminary data.</text>
</comment>
<keyword evidence="2" id="KW-0479">Metal-binding</keyword>
<keyword evidence="7" id="KW-0238">DNA-binding</keyword>
<dbReference type="Pfam" id="PF13894">
    <property type="entry name" value="zf-C2H2_4"/>
    <property type="match status" value="1"/>
</dbReference>
<dbReference type="PROSITE" id="PS50157">
    <property type="entry name" value="ZINC_FINGER_C2H2_2"/>
    <property type="match status" value="2"/>
</dbReference>
<keyword evidence="4 10" id="KW-0863">Zinc-finger</keyword>
<evidence type="ECO:0000256" key="2">
    <source>
        <dbReference type="ARBA" id="ARBA00022723"/>
    </source>
</evidence>
<proteinExistence type="predicted"/>
<dbReference type="Gene3D" id="3.30.160.60">
    <property type="entry name" value="Classic Zinc Finger"/>
    <property type="match status" value="2"/>
</dbReference>
<name>A0A9W8TT11_9AGAR</name>